<dbReference type="GO" id="GO:0008379">
    <property type="term" value="F:thioredoxin peroxidase activity"/>
    <property type="evidence" value="ECO:0007669"/>
    <property type="project" value="TreeGrafter"/>
</dbReference>
<dbReference type="Proteomes" id="UP000030013">
    <property type="component" value="Unassembled WGS sequence"/>
</dbReference>
<dbReference type="PANTHER" id="PTHR10681:SF128">
    <property type="entry name" value="THIOREDOXIN-DEPENDENT PEROXIDE REDUCTASE, MITOCHONDRIAL"/>
    <property type="match status" value="1"/>
</dbReference>
<dbReference type="FunFam" id="3.40.30.10:FF:000011">
    <property type="entry name" value="Peroxiredoxin PRX1"/>
    <property type="match status" value="1"/>
</dbReference>
<dbReference type="InterPro" id="IPR013766">
    <property type="entry name" value="Thioredoxin_domain"/>
</dbReference>
<evidence type="ECO:0000313" key="10">
    <source>
        <dbReference type="EMBL" id="KGN42846.1"/>
    </source>
</evidence>
<dbReference type="Pfam" id="PF00578">
    <property type="entry name" value="AhpC-TSA"/>
    <property type="match status" value="1"/>
</dbReference>
<keyword evidence="5" id="KW-0676">Redox-active center</keyword>
<dbReference type="GO" id="GO:0005829">
    <property type="term" value="C:cytosol"/>
    <property type="evidence" value="ECO:0007669"/>
    <property type="project" value="TreeGrafter"/>
</dbReference>
<comment type="function">
    <text evidence="7">Thiol-specific peroxidase that catalyzes the reduction of hydrogen peroxide and organic hydroperoxides to water and alcohols, respectively. Plays a role in cell protection against oxidative stress by detoxifying peroxides.</text>
</comment>
<evidence type="ECO:0000259" key="9">
    <source>
        <dbReference type="PROSITE" id="PS51352"/>
    </source>
</evidence>
<dbReference type="InterPro" id="IPR045020">
    <property type="entry name" value="PRX_1cys"/>
</dbReference>
<evidence type="ECO:0000256" key="5">
    <source>
        <dbReference type="ARBA" id="ARBA00023284"/>
    </source>
</evidence>
<name>A0A0A0K4U0_9MICO</name>
<comment type="similarity">
    <text evidence="6">Belongs to the peroxiredoxin family. Prx6 subfamily.</text>
</comment>
<evidence type="ECO:0000256" key="2">
    <source>
        <dbReference type="ARBA" id="ARBA00022559"/>
    </source>
</evidence>
<dbReference type="AlphaFoldDB" id="A0A0A0K4U0"/>
<sequence length="212" mass="23298">MATLRLGDHAPDFTADTTEGEISFHDWKGDGWAVLFSHPADFTPVCTTELGRVAALKDEWARRDAKVLAVSVDAIDDHHAWKSDIEEVGGAAVTYPIVADQDRRVAELYDMIHPGEGDTSSVRSVFLIDPKGKVRLSLTYPKSAGRNFDEVLRALDALQVNDSGPFSTPADWRPGERVIVAPTVSTADARERFVDVEEVTPYLRYANAPTTT</sequence>
<dbReference type="SUPFAM" id="SSF52833">
    <property type="entry name" value="Thioredoxin-like"/>
    <property type="match status" value="1"/>
</dbReference>
<dbReference type="InterPro" id="IPR050217">
    <property type="entry name" value="Peroxiredoxin"/>
</dbReference>
<keyword evidence="2 10" id="KW-0575">Peroxidase</keyword>
<dbReference type="PANTHER" id="PTHR10681">
    <property type="entry name" value="THIOREDOXIN PEROXIDASE"/>
    <property type="match status" value="1"/>
</dbReference>
<dbReference type="eggNOG" id="COG0450">
    <property type="taxonomic scope" value="Bacteria"/>
</dbReference>
<reference evidence="10 11" key="1">
    <citation type="submission" date="2013-08" db="EMBL/GenBank/DDBJ databases">
        <title>The genome sequence of Knoellia aerolata.</title>
        <authorList>
            <person name="Zhu W."/>
            <person name="Wang G."/>
        </authorList>
    </citation>
    <scope>NUCLEOTIDE SEQUENCE [LARGE SCALE GENOMIC DNA]</scope>
    <source>
        <strain evidence="10 11">DSM 18566</strain>
    </source>
</reference>
<dbReference type="GO" id="GO:0006979">
    <property type="term" value="P:response to oxidative stress"/>
    <property type="evidence" value="ECO:0007669"/>
    <property type="project" value="TreeGrafter"/>
</dbReference>
<evidence type="ECO:0000256" key="6">
    <source>
        <dbReference type="ARBA" id="ARBA00025719"/>
    </source>
</evidence>
<dbReference type="InterPro" id="IPR000866">
    <property type="entry name" value="AhpC/TSA"/>
</dbReference>
<proteinExistence type="inferred from homology"/>
<evidence type="ECO:0000313" key="11">
    <source>
        <dbReference type="Proteomes" id="UP000030013"/>
    </source>
</evidence>
<evidence type="ECO:0000256" key="4">
    <source>
        <dbReference type="ARBA" id="ARBA00023002"/>
    </source>
</evidence>
<dbReference type="OrthoDB" id="9812811at2"/>
<dbReference type="InterPro" id="IPR036249">
    <property type="entry name" value="Thioredoxin-like_sf"/>
</dbReference>
<gene>
    <name evidence="10" type="ORF">N801_11945</name>
</gene>
<comment type="caution">
    <text evidence="10">The sequence shown here is derived from an EMBL/GenBank/DDBJ whole genome shotgun (WGS) entry which is preliminary data.</text>
</comment>
<dbReference type="InterPro" id="IPR024706">
    <property type="entry name" value="Peroxiredoxin_AhpC-typ"/>
</dbReference>
<dbReference type="RefSeq" id="WP_035932289.1">
    <property type="nucleotide sequence ID" value="NZ_AVPL01000002.1"/>
</dbReference>
<keyword evidence="4" id="KW-0560">Oxidoreductase</keyword>
<dbReference type="GO" id="GO:0042744">
    <property type="term" value="P:hydrogen peroxide catabolic process"/>
    <property type="evidence" value="ECO:0007669"/>
    <property type="project" value="TreeGrafter"/>
</dbReference>
<dbReference type="STRING" id="1385519.N801_11945"/>
<protein>
    <submittedName>
        <fullName evidence="10">Peroxidase</fullName>
    </submittedName>
</protein>
<dbReference type="InterPro" id="IPR019479">
    <property type="entry name" value="Peroxiredoxin_C"/>
</dbReference>
<dbReference type="GO" id="GO:0033554">
    <property type="term" value="P:cellular response to stress"/>
    <property type="evidence" value="ECO:0007669"/>
    <property type="project" value="TreeGrafter"/>
</dbReference>
<dbReference type="Gene3D" id="3.30.1020.10">
    <property type="entry name" value="Antioxidant, Horf6, Chain A, domain2"/>
    <property type="match status" value="1"/>
</dbReference>
<evidence type="ECO:0000256" key="3">
    <source>
        <dbReference type="ARBA" id="ARBA00022862"/>
    </source>
</evidence>
<keyword evidence="11" id="KW-1185">Reference proteome</keyword>
<dbReference type="EMBL" id="AVPL01000002">
    <property type="protein sequence ID" value="KGN42846.1"/>
    <property type="molecule type" value="Genomic_DNA"/>
</dbReference>
<evidence type="ECO:0000256" key="7">
    <source>
        <dbReference type="ARBA" id="ARBA00037420"/>
    </source>
</evidence>
<evidence type="ECO:0000256" key="1">
    <source>
        <dbReference type="ARBA" id="ARBA00009796"/>
    </source>
</evidence>
<keyword evidence="3" id="KW-0049">Antioxidant</keyword>
<organism evidence="10 11">
    <name type="scientific">Knoellia aerolata DSM 18566</name>
    <dbReference type="NCBI Taxonomy" id="1385519"/>
    <lineage>
        <taxon>Bacteria</taxon>
        <taxon>Bacillati</taxon>
        <taxon>Actinomycetota</taxon>
        <taxon>Actinomycetes</taxon>
        <taxon>Micrococcales</taxon>
        <taxon>Intrasporangiaceae</taxon>
        <taxon>Knoellia</taxon>
    </lineage>
</organism>
<feature type="domain" description="Thioredoxin" evidence="9">
    <location>
        <begin position="4"/>
        <end position="160"/>
    </location>
</feature>
<dbReference type="PIRSF" id="PIRSF000239">
    <property type="entry name" value="AHPC"/>
    <property type="match status" value="1"/>
</dbReference>
<dbReference type="Pfam" id="PF10417">
    <property type="entry name" value="1-cysPrx_C"/>
    <property type="match status" value="1"/>
</dbReference>
<dbReference type="GO" id="GO:0045454">
    <property type="term" value="P:cell redox homeostasis"/>
    <property type="evidence" value="ECO:0007669"/>
    <property type="project" value="TreeGrafter"/>
</dbReference>
<dbReference type="PROSITE" id="PS51352">
    <property type="entry name" value="THIOREDOXIN_2"/>
    <property type="match status" value="1"/>
</dbReference>
<evidence type="ECO:0000256" key="8">
    <source>
        <dbReference type="PIRSR" id="PIRSR000239-1"/>
    </source>
</evidence>
<dbReference type="Gene3D" id="3.40.30.10">
    <property type="entry name" value="Glutaredoxin"/>
    <property type="match status" value="1"/>
</dbReference>
<dbReference type="CDD" id="cd03016">
    <property type="entry name" value="PRX_1cys"/>
    <property type="match status" value="1"/>
</dbReference>
<feature type="active site" description="Cysteine sulfenic acid (-SOH) intermediate; for peroxidase activity" evidence="8">
    <location>
        <position position="46"/>
    </location>
</feature>
<accession>A0A0A0K4U0</accession>
<comment type="similarity">
    <text evidence="1">Belongs to the peroxiredoxin family. AhpC/Prx1 subfamily.</text>
</comment>